<dbReference type="GO" id="GO:0004623">
    <property type="term" value="F:phospholipase A2 activity"/>
    <property type="evidence" value="ECO:0007669"/>
    <property type="project" value="InterPro"/>
</dbReference>
<dbReference type="Pfam" id="PF00068">
    <property type="entry name" value="Phospholip_A2_1"/>
    <property type="match status" value="1"/>
</dbReference>
<feature type="non-terminal residue" evidence="3">
    <location>
        <position position="1"/>
    </location>
</feature>
<organism evidence="3 4">
    <name type="scientific">Crypturellus undulatus</name>
    <dbReference type="NCBI Taxonomy" id="48396"/>
    <lineage>
        <taxon>Eukaryota</taxon>
        <taxon>Metazoa</taxon>
        <taxon>Chordata</taxon>
        <taxon>Craniata</taxon>
        <taxon>Vertebrata</taxon>
        <taxon>Euteleostomi</taxon>
        <taxon>Archelosauria</taxon>
        <taxon>Archosauria</taxon>
        <taxon>Dinosauria</taxon>
        <taxon>Saurischia</taxon>
        <taxon>Theropoda</taxon>
        <taxon>Coelurosauria</taxon>
        <taxon>Aves</taxon>
        <taxon>Palaeognathae</taxon>
        <taxon>Tinamiformes</taxon>
        <taxon>Tinamidae</taxon>
        <taxon>Crypturellus</taxon>
    </lineage>
</organism>
<dbReference type="GO" id="GO:0006644">
    <property type="term" value="P:phospholipid metabolic process"/>
    <property type="evidence" value="ECO:0007669"/>
    <property type="project" value="InterPro"/>
</dbReference>
<evidence type="ECO:0000313" key="4">
    <source>
        <dbReference type="Proteomes" id="UP000534426"/>
    </source>
</evidence>
<dbReference type="AlphaFoldDB" id="A0A7K4L1Y0"/>
<dbReference type="GO" id="GO:0050482">
    <property type="term" value="P:arachidonate secretion"/>
    <property type="evidence" value="ECO:0007669"/>
    <property type="project" value="InterPro"/>
</dbReference>
<gene>
    <name evidence="3" type="primary">Pa2bc</name>
    <name evidence="3" type="ORF">CRYUND_R14957</name>
</gene>
<accession>A0A7K4L1Y0</accession>
<keyword evidence="1" id="KW-0732">Signal</keyword>
<dbReference type="InterPro" id="IPR016090">
    <property type="entry name" value="PLA2-like_dom"/>
</dbReference>
<evidence type="ECO:0000256" key="1">
    <source>
        <dbReference type="SAM" id="SignalP"/>
    </source>
</evidence>
<proteinExistence type="predicted"/>
<feature type="signal peptide" evidence="1">
    <location>
        <begin position="1"/>
        <end position="27"/>
    </location>
</feature>
<sequence>QTQGPCTALVRLLTALTALPFPCPAAGTLPAGAKGPAVPPAFAPALEGSTVANASAPGCSAGWGARGISRAAAERCCLLLRSCCYARLAARRCPLPRTPRARAAACRSGSWCERGVCRCERQARLCRLRARLPGARRKCRAGGGC</sequence>
<feature type="chain" id="PRO_5029633335" evidence="1">
    <location>
        <begin position="28"/>
        <end position="145"/>
    </location>
</feature>
<keyword evidence="4" id="KW-1185">Reference proteome</keyword>
<feature type="domain" description="Phospholipase A2-like central" evidence="2">
    <location>
        <begin position="50"/>
        <end position="128"/>
    </location>
</feature>
<name>A0A7K4L1Y0_9AVES</name>
<comment type="caution">
    <text evidence="3">The sequence shown here is derived from an EMBL/GenBank/DDBJ whole genome shotgun (WGS) entry which is preliminary data.</text>
</comment>
<evidence type="ECO:0000313" key="3">
    <source>
        <dbReference type="EMBL" id="NWI98399.1"/>
    </source>
</evidence>
<reference evidence="3 4" key="1">
    <citation type="submission" date="2019-09" db="EMBL/GenBank/DDBJ databases">
        <title>Bird 10,000 Genomes (B10K) Project - Family phase.</title>
        <authorList>
            <person name="Zhang G."/>
        </authorList>
    </citation>
    <scope>NUCLEOTIDE SEQUENCE [LARGE SCALE GENOMIC DNA]</scope>
    <source>
        <strain evidence="3">B10K-MSB-37135</strain>
        <tissue evidence="3">Heart</tissue>
    </source>
</reference>
<dbReference type="SUPFAM" id="SSF48619">
    <property type="entry name" value="Phospholipase A2, PLA2"/>
    <property type="match status" value="1"/>
</dbReference>
<protein>
    <submittedName>
        <fullName evidence="3">PA2BC Phospholipase</fullName>
    </submittedName>
</protein>
<dbReference type="Proteomes" id="UP000534426">
    <property type="component" value="Unassembled WGS sequence"/>
</dbReference>
<dbReference type="EMBL" id="VWPW01000358">
    <property type="protein sequence ID" value="NWI98399.1"/>
    <property type="molecule type" value="Genomic_DNA"/>
</dbReference>
<dbReference type="InterPro" id="IPR036444">
    <property type="entry name" value="PLipase_A2_dom_sf"/>
</dbReference>
<feature type="non-terminal residue" evidence="3">
    <location>
        <position position="145"/>
    </location>
</feature>
<evidence type="ECO:0000259" key="2">
    <source>
        <dbReference type="Pfam" id="PF00068"/>
    </source>
</evidence>